<dbReference type="AlphaFoldDB" id="A0AA47MY02"/>
<dbReference type="PANTHER" id="PTHR16161:SF0">
    <property type="entry name" value="TRANSCRIPTIONAL PROTEIN SWT1"/>
    <property type="match status" value="1"/>
</dbReference>
<dbReference type="SMART" id="SM00670">
    <property type="entry name" value="PINc"/>
    <property type="match status" value="1"/>
</dbReference>
<reference evidence="3" key="1">
    <citation type="journal article" date="2023" name="Front. Mar. Sci.">
        <title>A new Merluccius polli reference genome to investigate the effects of global change in West African waters.</title>
        <authorList>
            <person name="Mateo J.L."/>
            <person name="Blanco-Fernandez C."/>
            <person name="Garcia-Vazquez E."/>
            <person name="Machado-Schiaffino G."/>
        </authorList>
    </citation>
    <scope>NUCLEOTIDE SEQUENCE</scope>
    <source>
        <strain evidence="3">C29</strain>
        <tissue evidence="3">Fin</tissue>
    </source>
</reference>
<dbReference type="InterPro" id="IPR052626">
    <property type="entry name" value="SWT1_Regulator"/>
</dbReference>
<dbReference type="Pfam" id="PF13638">
    <property type="entry name" value="PIN_4"/>
    <property type="match status" value="1"/>
</dbReference>
<accession>A0AA47MY02</accession>
<gene>
    <name evidence="3" type="primary">Swt1</name>
    <name evidence="3" type="ORF">N1851_012163</name>
</gene>
<sequence>MGNPDCVERMKGWMGLQPVSCNLGETPLVGLLGLGETPHVGLLGPAEAPHAGVTGGHRVSKDKNAKRQESGNSHDRPQQKECPPPSSKDKSNSHRHFKEAVYKLSKTQSSEQRPVENEVGRSRTKTVDIPSGEKTSSRRTKSDPSDQTVESGQRSSHSKDARRQTTEATAKHDPHIKSSQKASSKSIRPAEYKPPPLTSTIPRNACKRKADAARGTTTEEPSTTTASSAKKSKAKEGWKEFDKPHEDEKGDPPGAKHSLSAPPRRTKRWSSISTTRATSDQKPKQPSLTPSQGHVTPLSPCVQGAGGSLTPSRPPVQFKIPKKTRPTSSVKCDVDNNAKEHNEKGRRLRDLLILGLRDLLILIALMAWTLKRLDLSKVRSIPFISEGTRWKRNGVAPTDLAMHQHATIIHTGASITDDNDHEMQAVEAVHQAVHQPRSESRLEVQSYRELTRMDTDAPDNGDNYTFKNDIILVLDTNILLSHLDYVKKIRSHGLGGMGFAVVLVPWVVLQELDSLKNSKRPGGLCGPPGHPCRRLHLQLSEEAGAPPLGASRLNAENNDDRVLQCCLQYQTLYPESALILCTNDKNLCSKALLSRVKALCKADLEEKSGRLHHDTALPTLPIPLPRHLDSQDPSSGNRRSGLGQRAPETGEEPGAWGRRVCLCVARLEDCLKEALSHILEVEMKAAYEDLWKDIVYLKPPWELPDVLRCMRKHWIAVFGNIVPRGQLQAVENLHDFFTPGKTVEQDSVLAALREAGELLDVFGKTRESYGGRVSTAVGTLVTIERQLLAQPEQPEHVPDEPLVGDAVMSDREEKQAPPPQVSHQDVWALFENIWANLCQISSAMFAALHFDPGAMRSVRPEGAPPPPEDALACLHNLLPMVTQLLQAFSRVLSSDVGMEESQALLSFIHASQIVSLNTRLSTSDLIVCFSQQEYR</sequence>
<feature type="region of interest" description="Disordered" evidence="1">
    <location>
        <begin position="43"/>
        <end position="343"/>
    </location>
</feature>
<dbReference type="InterPro" id="IPR029060">
    <property type="entry name" value="PIN-like_dom_sf"/>
</dbReference>
<feature type="compositionally biased region" description="Polar residues" evidence="1">
    <location>
        <begin position="145"/>
        <end position="155"/>
    </location>
</feature>
<protein>
    <submittedName>
        <fullName evidence="3">Transcriptional protein SWT1</fullName>
    </submittedName>
</protein>
<comment type="caution">
    <text evidence="3">The sequence shown here is derived from an EMBL/GenBank/DDBJ whole genome shotgun (WGS) entry which is preliminary data.</text>
</comment>
<feature type="compositionally biased region" description="Low complexity" evidence="1">
    <location>
        <begin position="177"/>
        <end position="186"/>
    </location>
</feature>
<name>A0AA47MY02_MERPO</name>
<evidence type="ECO:0000313" key="3">
    <source>
        <dbReference type="EMBL" id="KAK0148127.1"/>
    </source>
</evidence>
<dbReference type="EMBL" id="JAOPHQ010002108">
    <property type="protein sequence ID" value="KAK0148127.1"/>
    <property type="molecule type" value="Genomic_DNA"/>
</dbReference>
<feature type="compositionally biased region" description="Polar residues" evidence="1">
    <location>
        <begin position="269"/>
        <end position="294"/>
    </location>
</feature>
<proteinExistence type="predicted"/>
<feature type="domain" description="PIN" evidence="2">
    <location>
        <begin position="470"/>
        <end position="589"/>
    </location>
</feature>
<evidence type="ECO:0000256" key="1">
    <source>
        <dbReference type="SAM" id="MobiDB-lite"/>
    </source>
</evidence>
<feature type="region of interest" description="Disordered" evidence="1">
    <location>
        <begin position="615"/>
        <end position="653"/>
    </location>
</feature>
<dbReference type="SUPFAM" id="SSF88723">
    <property type="entry name" value="PIN domain-like"/>
    <property type="match status" value="1"/>
</dbReference>
<dbReference type="CDD" id="cd18727">
    <property type="entry name" value="PIN_Swt1-like"/>
    <property type="match status" value="1"/>
</dbReference>
<feature type="compositionally biased region" description="Basic and acidic residues" evidence="1">
    <location>
        <begin position="59"/>
        <end position="79"/>
    </location>
</feature>
<evidence type="ECO:0000313" key="4">
    <source>
        <dbReference type="Proteomes" id="UP001174136"/>
    </source>
</evidence>
<feature type="compositionally biased region" description="Low complexity" evidence="1">
    <location>
        <begin position="216"/>
        <end position="229"/>
    </location>
</feature>
<dbReference type="Gene3D" id="3.40.50.1010">
    <property type="entry name" value="5'-nuclease"/>
    <property type="match status" value="2"/>
</dbReference>
<dbReference type="PANTHER" id="PTHR16161">
    <property type="entry name" value="TRANSCRIPTIONAL PROTEIN SWT1"/>
    <property type="match status" value="1"/>
</dbReference>
<evidence type="ECO:0000259" key="2">
    <source>
        <dbReference type="SMART" id="SM00670"/>
    </source>
</evidence>
<keyword evidence="4" id="KW-1185">Reference proteome</keyword>
<dbReference type="Proteomes" id="UP001174136">
    <property type="component" value="Unassembled WGS sequence"/>
</dbReference>
<organism evidence="3 4">
    <name type="scientific">Merluccius polli</name>
    <name type="common">Benguela hake</name>
    <name type="synonym">Merluccius cadenati</name>
    <dbReference type="NCBI Taxonomy" id="89951"/>
    <lineage>
        <taxon>Eukaryota</taxon>
        <taxon>Metazoa</taxon>
        <taxon>Chordata</taxon>
        <taxon>Craniata</taxon>
        <taxon>Vertebrata</taxon>
        <taxon>Euteleostomi</taxon>
        <taxon>Actinopterygii</taxon>
        <taxon>Neopterygii</taxon>
        <taxon>Teleostei</taxon>
        <taxon>Neoteleostei</taxon>
        <taxon>Acanthomorphata</taxon>
        <taxon>Zeiogadaria</taxon>
        <taxon>Gadariae</taxon>
        <taxon>Gadiformes</taxon>
        <taxon>Gadoidei</taxon>
        <taxon>Merlucciidae</taxon>
        <taxon>Merluccius</taxon>
    </lineage>
</organism>
<dbReference type="InterPro" id="IPR002716">
    <property type="entry name" value="PIN_dom"/>
</dbReference>
<dbReference type="GO" id="GO:0005634">
    <property type="term" value="C:nucleus"/>
    <property type="evidence" value="ECO:0007669"/>
    <property type="project" value="TreeGrafter"/>
</dbReference>
<feature type="compositionally biased region" description="Basic and acidic residues" evidence="1">
    <location>
        <begin position="332"/>
        <end position="343"/>
    </location>
</feature>
<feature type="compositionally biased region" description="Basic and acidic residues" evidence="1">
    <location>
        <begin position="157"/>
        <end position="176"/>
    </location>
</feature>
<feature type="compositionally biased region" description="Basic and acidic residues" evidence="1">
    <location>
        <begin position="234"/>
        <end position="251"/>
    </location>
</feature>